<evidence type="ECO:0000313" key="4">
    <source>
        <dbReference type="Proteomes" id="UP000294257"/>
    </source>
</evidence>
<sequence>MRYRELGVGGPTVSVIGFGAMTLSPGIYGSVDDAQAERTLRAVLDTGVNLVDTADIYGSGHNEELVGRVLSGRRDQVVLASKFGGDVGRDGALLPGLGRPEHVRRAAEASLRRLRTDHLDLYYLHRVDPTTPIEDTVGAMAELARAGKVRHIGLSEAGVDTIRRAHAVHPITAVQTEYSLFAREPETGILPLTAELGIGFVAYSPLARGLVSGRIRSNSDLESGDWRRGNPRFHEENISRNVRLADRVTEFADDRGLTPAQVALAWLTAQDVIPIPGSRSAARARQNADAAAIRLTDDEIAQLRAHVPVDAVAGDRADAAYLDHVDGVRATGPAAG</sequence>
<evidence type="ECO:0000259" key="2">
    <source>
        <dbReference type="Pfam" id="PF00248"/>
    </source>
</evidence>
<proteinExistence type="predicted"/>
<dbReference type="InterPro" id="IPR020471">
    <property type="entry name" value="AKR"/>
</dbReference>
<dbReference type="OrthoDB" id="9768793at2"/>
<evidence type="ECO:0000256" key="1">
    <source>
        <dbReference type="ARBA" id="ARBA00023002"/>
    </source>
</evidence>
<dbReference type="InterPro" id="IPR036812">
    <property type="entry name" value="NAD(P)_OxRdtase_dom_sf"/>
</dbReference>
<dbReference type="PANTHER" id="PTHR43625:SF40">
    <property type="entry name" value="ALDO-KETO REDUCTASE YAKC [NADP(+)]"/>
    <property type="match status" value="1"/>
</dbReference>
<dbReference type="EMBL" id="SGWQ01000011">
    <property type="protein sequence ID" value="RZS32816.1"/>
    <property type="molecule type" value="Genomic_DNA"/>
</dbReference>
<name>A0A4Q7KGU7_9PSEU</name>
<dbReference type="InterPro" id="IPR023210">
    <property type="entry name" value="NADP_OxRdtase_dom"/>
</dbReference>
<keyword evidence="4" id="KW-1185">Reference proteome</keyword>
<dbReference type="PANTHER" id="PTHR43625">
    <property type="entry name" value="AFLATOXIN B1 ALDEHYDE REDUCTASE"/>
    <property type="match status" value="1"/>
</dbReference>
<dbReference type="Proteomes" id="UP000294257">
    <property type="component" value="Unassembled WGS sequence"/>
</dbReference>
<dbReference type="GO" id="GO:0016491">
    <property type="term" value="F:oxidoreductase activity"/>
    <property type="evidence" value="ECO:0007669"/>
    <property type="project" value="UniProtKB-KW"/>
</dbReference>
<gene>
    <name evidence="3" type="ORF">EV193_111201</name>
</gene>
<reference evidence="3 4" key="1">
    <citation type="submission" date="2019-02" db="EMBL/GenBank/DDBJ databases">
        <title>Genomic Encyclopedia of Type Strains, Phase IV (KMG-IV): sequencing the most valuable type-strain genomes for metagenomic binning, comparative biology and taxonomic classification.</title>
        <authorList>
            <person name="Goeker M."/>
        </authorList>
    </citation>
    <scope>NUCLEOTIDE SEQUENCE [LARGE SCALE GENOMIC DNA]</scope>
    <source>
        <strain evidence="3 4">DSM 101727</strain>
    </source>
</reference>
<evidence type="ECO:0000313" key="3">
    <source>
        <dbReference type="EMBL" id="RZS32816.1"/>
    </source>
</evidence>
<dbReference type="InterPro" id="IPR050791">
    <property type="entry name" value="Aldo-Keto_reductase"/>
</dbReference>
<dbReference type="PRINTS" id="PR00069">
    <property type="entry name" value="ALDKETRDTASE"/>
</dbReference>
<dbReference type="SUPFAM" id="SSF51430">
    <property type="entry name" value="NAD(P)-linked oxidoreductase"/>
    <property type="match status" value="1"/>
</dbReference>
<protein>
    <submittedName>
        <fullName evidence="3">Aryl-alcohol dehydrogenase-like predicted oxidoreductase</fullName>
    </submittedName>
</protein>
<accession>A0A4Q7KGU7</accession>
<dbReference type="GO" id="GO:0005737">
    <property type="term" value="C:cytoplasm"/>
    <property type="evidence" value="ECO:0007669"/>
    <property type="project" value="TreeGrafter"/>
</dbReference>
<feature type="domain" description="NADP-dependent oxidoreductase" evidence="2">
    <location>
        <begin position="16"/>
        <end position="306"/>
    </location>
</feature>
<dbReference type="Gene3D" id="3.20.20.100">
    <property type="entry name" value="NADP-dependent oxidoreductase domain"/>
    <property type="match status" value="1"/>
</dbReference>
<dbReference type="Pfam" id="PF00248">
    <property type="entry name" value="Aldo_ket_red"/>
    <property type="match status" value="1"/>
</dbReference>
<dbReference type="AlphaFoldDB" id="A0A4Q7KGU7"/>
<organism evidence="3 4">
    <name type="scientific">Herbihabitans rhizosphaerae</name>
    <dbReference type="NCBI Taxonomy" id="1872711"/>
    <lineage>
        <taxon>Bacteria</taxon>
        <taxon>Bacillati</taxon>
        <taxon>Actinomycetota</taxon>
        <taxon>Actinomycetes</taxon>
        <taxon>Pseudonocardiales</taxon>
        <taxon>Pseudonocardiaceae</taxon>
        <taxon>Herbihabitans</taxon>
    </lineage>
</organism>
<keyword evidence="1" id="KW-0560">Oxidoreductase</keyword>
<dbReference type="CDD" id="cd19076">
    <property type="entry name" value="AKR_AKR13A_13D"/>
    <property type="match status" value="1"/>
</dbReference>
<dbReference type="RefSeq" id="WP_130347763.1">
    <property type="nucleotide sequence ID" value="NZ_SGWQ01000011.1"/>
</dbReference>
<comment type="caution">
    <text evidence="3">The sequence shown here is derived from an EMBL/GenBank/DDBJ whole genome shotgun (WGS) entry which is preliminary data.</text>
</comment>